<dbReference type="GO" id="GO:0006508">
    <property type="term" value="P:proteolysis"/>
    <property type="evidence" value="ECO:0007669"/>
    <property type="project" value="UniProtKB-KW"/>
</dbReference>
<feature type="domain" description="Glycosyl transferase family 51" evidence="16">
    <location>
        <begin position="40"/>
        <end position="214"/>
    </location>
</feature>
<dbReference type="GO" id="GO:0008658">
    <property type="term" value="F:penicillin binding"/>
    <property type="evidence" value="ECO:0007669"/>
    <property type="project" value="InterPro"/>
</dbReference>
<keyword evidence="2" id="KW-1003">Cell membrane</keyword>
<dbReference type="FunFam" id="1.10.3810.10:FF:000001">
    <property type="entry name" value="Penicillin-binding protein 1A"/>
    <property type="match status" value="1"/>
</dbReference>
<keyword evidence="9" id="KW-0573">Peptidoglycan synthesis</keyword>
<evidence type="ECO:0000256" key="11">
    <source>
        <dbReference type="ARBA" id="ARBA00023268"/>
    </source>
</evidence>
<dbReference type="NCBIfam" id="TIGR02074">
    <property type="entry name" value="PBP_1a_fam"/>
    <property type="match status" value="1"/>
</dbReference>
<evidence type="ECO:0000256" key="4">
    <source>
        <dbReference type="ARBA" id="ARBA00022670"/>
    </source>
</evidence>
<keyword evidence="12" id="KW-0961">Cell wall biogenesis/degradation</keyword>
<gene>
    <name evidence="17" type="ORF">ASZ90_019780</name>
</gene>
<dbReference type="InterPro" id="IPR050396">
    <property type="entry name" value="Glycosyltr_51/Transpeptidase"/>
</dbReference>
<keyword evidence="8" id="KW-0133">Cell shape</keyword>
<evidence type="ECO:0000256" key="5">
    <source>
        <dbReference type="ARBA" id="ARBA00022676"/>
    </source>
</evidence>
<reference evidence="17" key="1">
    <citation type="journal article" date="2015" name="Proc. Natl. Acad. Sci. U.S.A.">
        <title>Networks of energetic and metabolic interactions define dynamics in microbial communities.</title>
        <authorList>
            <person name="Embree M."/>
            <person name="Liu J.K."/>
            <person name="Al-Bassam M.M."/>
            <person name="Zengler K."/>
        </authorList>
    </citation>
    <scope>NUCLEOTIDE SEQUENCE</scope>
</reference>
<keyword evidence="10" id="KW-0472">Membrane</keyword>
<dbReference type="GO" id="GO:0005886">
    <property type="term" value="C:plasma membrane"/>
    <property type="evidence" value="ECO:0007669"/>
    <property type="project" value="UniProtKB-SubCell"/>
</dbReference>
<dbReference type="Pfam" id="PF00912">
    <property type="entry name" value="Transgly"/>
    <property type="match status" value="1"/>
</dbReference>
<dbReference type="InterPro" id="IPR012338">
    <property type="entry name" value="Beta-lactam/transpept-like"/>
</dbReference>
<dbReference type="PANTHER" id="PTHR32282:SF11">
    <property type="entry name" value="PENICILLIN-BINDING PROTEIN 1B"/>
    <property type="match status" value="1"/>
</dbReference>
<dbReference type="Gene3D" id="1.10.3810.10">
    <property type="entry name" value="Biosynthetic peptidoglycan transglycosylase-like"/>
    <property type="match status" value="1"/>
</dbReference>
<protein>
    <recommendedName>
        <fullName evidence="13">peptidoglycan glycosyltransferase</fullName>
        <ecNumber evidence="13">2.4.99.28</ecNumber>
    </recommendedName>
</protein>
<evidence type="ECO:0000256" key="13">
    <source>
        <dbReference type="ARBA" id="ARBA00044770"/>
    </source>
</evidence>
<name>A0A0W8E2E6_9ZZZZ</name>
<dbReference type="GO" id="GO:0030288">
    <property type="term" value="C:outer membrane-bounded periplasmic space"/>
    <property type="evidence" value="ECO:0007669"/>
    <property type="project" value="TreeGrafter"/>
</dbReference>
<evidence type="ECO:0000313" key="17">
    <source>
        <dbReference type="EMBL" id="KUG02847.1"/>
    </source>
</evidence>
<keyword evidence="4" id="KW-0645">Protease</keyword>
<evidence type="ECO:0000256" key="8">
    <source>
        <dbReference type="ARBA" id="ARBA00022960"/>
    </source>
</evidence>
<comment type="catalytic activity">
    <reaction evidence="14">
        <text>[GlcNAc-(1-&gt;4)-Mur2Ac(oyl-L-Ala-gamma-D-Glu-L-Lys-D-Ala-D-Ala)](n)-di-trans,octa-cis-undecaprenyl diphosphate + beta-D-GlcNAc-(1-&gt;4)-Mur2Ac(oyl-L-Ala-gamma-D-Glu-L-Lys-D-Ala-D-Ala)-di-trans,octa-cis-undecaprenyl diphosphate = [GlcNAc-(1-&gt;4)-Mur2Ac(oyl-L-Ala-gamma-D-Glu-L-Lys-D-Ala-D-Ala)](n+1)-di-trans,octa-cis-undecaprenyl diphosphate + di-trans,octa-cis-undecaprenyl diphosphate + H(+)</text>
        <dbReference type="Rhea" id="RHEA:23708"/>
        <dbReference type="Rhea" id="RHEA-COMP:9602"/>
        <dbReference type="Rhea" id="RHEA-COMP:9603"/>
        <dbReference type="ChEBI" id="CHEBI:15378"/>
        <dbReference type="ChEBI" id="CHEBI:58405"/>
        <dbReference type="ChEBI" id="CHEBI:60033"/>
        <dbReference type="ChEBI" id="CHEBI:78435"/>
        <dbReference type="EC" id="2.4.99.28"/>
    </reaction>
</comment>
<dbReference type="GO" id="GO:0004180">
    <property type="term" value="F:carboxypeptidase activity"/>
    <property type="evidence" value="ECO:0007669"/>
    <property type="project" value="UniProtKB-KW"/>
</dbReference>
<keyword evidence="11" id="KW-0511">Multifunctional enzyme</keyword>
<dbReference type="InterPro" id="IPR036950">
    <property type="entry name" value="PBP_transglycosylase"/>
</dbReference>
<dbReference type="PROSITE" id="PS51257">
    <property type="entry name" value="PROKAR_LIPOPROTEIN"/>
    <property type="match status" value="1"/>
</dbReference>
<organism evidence="17">
    <name type="scientific">hydrocarbon metagenome</name>
    <dbReference type="NCBI Taxonomy" id="938273"/>
    <lineage>
        <taxon>unclassified sequences</taxon>
        <taxon>metagenomes</taxon>
        <taxon>ecological metagenomes</taxon>
    </lineage>
</organism>
<evidence type="ECO:0000256" key="2">
    <source>
        <dbReference type="ARBA" id="ARBA00022475"/>
    </source>
</evidence>
<dbReference type="GO" id="GO:0009252">
    <property type="term" value="P:peptidoglycan biosynthetic process"/>
    <property type="evidence" value="ECO:0007669"/>
    <property type="project" value="UniProtKB-KW"/>
</dbReference>
<dbReference type="GO" id="GO:0008360">
    <property type="term" value="P:regulation of cell shape"/>
    <property type="evidence" value="ECO:0007669"/>
    <property type="project" value="UniProtKB-KW"/>
</dbReference>
<comment type="caution">
    <text evidence="17">The sequence shown here is derived from an EMBL/GenBank/DDBJ whole genome shotgun (WGS) entry which is preliminary data.</text>
</comment>
<keyword evidence="6 17" id="KW-0808">Transferase</keyword>
<proteinExistence type="predicted"/>
<dbReference type="Pfam" id="PF00905">
    <property type="entry name" value="Transpeptidase"/>
    <property type="match status" value="1"/>
</dbReference>
<dbReference type="AlphaFoldDB" id="A0A0W8E2E6"/>
<evidence type="ECO:0000256" key="1">
    <source>
        <dbReference type="ARBA" id="ARBA00004236"/>
    </source>
</evidence>
<evidence type="ECO:0000259" key="15">
    <source>
        <dbReference type="Pfam" id="PF00905"/>
    </source>
</evidence>
<dbReference type="EMBL" id="LNQE01001907">
    <property type="protein sequence ID" value="KUG02847.1"/>
    <property type="molecule type" value="Genomic_DNA"/>
</dbReference>
<feature type="domain" description="Penicillin-binding protein transpeptidase" evidence="15">
    <location>
        <begin position="302"/>
        <end position="550"/>
    </location>
</feature>
<evidence type="ECO:0000256" key="10">
    <source>
        <dbReference type="ARBA" id="ARBA00023136"/>
    </source>
</evidence>
<comment type="subcellular location">
    <subcellularLocation>
        <location evidence="1">Cell membrane</location>
    </subcellularLocation>
</comment>
<dbReference type="PANTHER" id="PTHR32282">
    <property type="entry name" value="BINDING PROTEIN TRANSPEPTIDASE, PUTATIVE-RELATED"/>
    <property type="match status" value="1"/>
</dbReference>
<evidence type="ECO:0000256" key="7">
    <source>
        <dbReference type="ARBA" id="ARBA00022801"/>
    </source>
</evidence>
<dbReference type="SUPFAM" id="SSF56601">
    <property type="entry name" value="beta-lactamase/transpeptidase-like"/>
    <property type="match status" value="1"/>
</dbReference>
<evidence type="ECO:0000259" key="16">
    <source>
        <dbReference type="Pfam" id="PF00912"/>
    </source>
</evidence>
<dbReference type="InterPro" id="IPR001460">
    <property type="entry name" value="PCN-bd_Tpept"/>
</dbReference>
<dbReference type="GO" id="GO:0008955">
    <property type="term" value="F:peptidoglycan glycosyltransferase activity"/>
    <property type="evidence" value="ECO:0007669"/>
    <property type="project" value="UniProtKB-EC"/>
</dbReference>
<evidence type="ECO:0000256" key="12">
    <source>
        <dbReference type="ARBA" id="ARBA00023316"/>
    </source>
</evidence>
<keyword evidence="3" id="KW-0121">Carboxypeptidase</keyword>
<dbReference type="GO" id="GO:0071555">
    <property type="term" value="P:cell wall organization"/>
    <property type="evidence" value="ECO:0007669"/>
    <property type="project" value="UniProtKB-KW"/>
</dbReference>
<dbReference type="SUPFAM" id="SSF53955">
    <property type="entry name" value="Lysozyme-like"/>
    <property type="match status" value="1"/>
</dbReference>
<dbReference type="Gene3D" id="3.40.710.10">
    <property type="entry name" value="DD-peptidase/beta-lactamase superfamily"/>
    <property type="match status" value="1"/>
</dbReference>
<keyword evidence="7" id="KW-0378">Hydrolase</keyword>
<dbReference type="EC" id="2.4.99.28" evidence="13"/>
<evidence type="ECO:0000256" key="14">
    <source>
        <dbReference type="ARBA" id="ARBA00049902"/>
    </source>
</evidence>
<dbReference type="InterPro" id="IPR001264">
    <property type="entry name" value="Glyco_trans_51"/>
</dbReference>
<accession>A0A0W8E2E6</accession>
<sequence length="641" mass="71502">MFRKYLLISILLTTLLFCGCGVDIHQVNVPEASVVYDINGRPIKGLAEENRISIGFEEIPDSFKAAIIAVEDKNFYEHHGVDISGILRAFVLNIKAGKITAGGSTITQQTAKTLFLSNERTWPRKIKELFYALELERSYSKDEILTMYCNTIYFGHGAYGLEVAARTFFNKNAQDLTAEESALLAGLPNAPSLYDPYINPEKAKARQGLVLQRMVEEGYISENDREAIISRELKYQQADYVLGEAPYFIAMVRDYLSKKYGERMVYQGGMKIYTTLDLDMQKAANRAYKEGMKEREADVQAALVALDATNGHIRALIGGRDFASSNYNRVFSERQPGSTFKPFLYSLAIEWGLTEAYMMKCEKVEFKLPTGDTYEPNDYGDEKYHWKEFTIKEALMISDNVIAVRVNDMLGAQHVADHAEKFGFKGIQPILSLPLGSKEVTPLDMAAAYNVFANQGIYSEPIYVLKVVDQDGKVLEESRTTQRQVISPENAYIVSDMLKGVMGPGGTGANLQKTVGRTAAGKTGTTDDFNDAWFVGFTPQLCCAVWVGYDQGRNVNLVGSVAAGPIWANFIRDASVSLPDLDFEKPANVNLINVCLDTGLISSESCPRRSRMAFIEGTEPKEICYYHTFNLDWLLKDAATP</sequence>
<keyword evidence="5 17" id="KW-0328">Glycosyltransferase</keyword>
<dbReference type="InterPro" id="IPR023346">
    <property type="entry name" value="Lysozyme-like_dom_sf"/>
</dbReference>
<evidence type="ECO:0000256" key="6">
    <source>
        <dbReference type="ARBA" id="ARBA00022679"/>
    </source>
</evidence>
<evidence type="ECO:0000256" key="9">
    <source>
        <dbReference type="ARBA" id="ARBA00022984"/>
    </source>
</evidence>
<evidence type="ECO:0000256" key="3">
    <source>
        <dbReference type="ARBA" id="ARBA00022645"/>
    </source>
</evidence>